<evidence type="ECO:0000259" key="4">
    <source>
        <dbReference type="PROSITE" id="PS51278"/>
    </source>
</evidence>
<evidence type="ECO:0000256" key="1">
    <source>
        <dbReference type="ARBA" id="ARBA00022605"/>
    </source>
</evidence>
<dbReference type="Pfam" id="PF00733">
    <property type="entry name" value="Asn_synthase"/>
    <property type="match status" value="1"/>
</dbReference>
<dbReference type="InterPro" id="IPR029055">
    <property type="entry name" value="Ntn_hydrolases_N"/>
</dbReference>
<dbReference type="InterPro" id="IPR014729">
    <property type="entry name" value="Rossmann-like_a/b/a_fold"/>
</dbReference>
<dbReference type="Gene3D" id="3.60.20.10">
    <property type="entry name" value="Glutamine Phosphoribosylpyrophosphate, subunit 1, domain 1"/>
    <property type="match status" value="1"/>
</dbReference>
<dbReference type="SUPFAM" id="SSF52402">
    <property type="entry name" value="Adenine nucleotide alpha hydrolases-like"/>
    <property type="match status" value="1"/>
</dbReference>
<dbReference type="GO" id="GO:0004066">
    <property type="term" value="F:asparagine synthase (glutamine-hydrolyzing) activity"/>
    <property type="evidence" value="ECO:0007669"/>
    <property type="project" value="InterPro"/>
</dbReference>
<dbReference type="InterPro" id="IPR017932">
    <property type="entry name" value="GATase_2_dom"/>
</dbReference>
<dbReference type="EMBL" id="WJQU01000004">
    <property type="protein sequence ID" value="KAJ6636236.1"/>
    <property type="molecule type" value="Genomic_DNA"/>
</dbReference>
<keyword evidence="1" id="KW-0028">Amino-acid biosynthesis</keyword>
<gene>
    <name evidence="5" type="ORF">Bhyg_14824</name>
</gene>
<proteinExistence type="predicted"/>
<protein>
    <submittedName>
        <fullName evidence="5">Asparagine synthetase domain-containing protein</fullName>
    </submittedName>
</protein>
<feature type="domain" description="Glutamine amidotransferase type-2" evidence="4">
    <location>
        <begin position="2"/>
        <end position="185"/>
    </location>
</feature>
<evidence type="ECO:0000313" key="6">
    <source>
        <dbReference type="Proteomes" id="UP001151699"/>
    </source>
</evidence>
<evidence type="ECO:0000313" key="5">
    <source>
        <dbReference type="EMBL" id="KAJ6636236.1"/>
    </source>
</evidence>
<dbReference type="OrthoDB" id="10252281at2759"/>
<dbReference type="PANTHER" id="PTHR45937">
    <property type="entry name" value="ASPARAGINE SYNTHETASE DOMAIN-CONTAINING PROTEIN 1"/>
    <property type="match status" value="1"/>
</dbReference>
<dbReference type="AlphaFoldDB" id="A0A9Q0RXN0"/>
<dbReference type="InterPro" id="IPR051857">
    <property type="entry name" value="Asn_synthetase_domain"/>
</dbReference>
<evidence type="ECO:0000256" key="3">
    <source>
        <dbReference type="ARBA" id="ARBA00022962"/>
    </source>
</evidence>
<keyword evidence="2" id="KW-0061">Asparagine biosynthesis</keyword>
<organism evidence="5 6">
    <name type="scientific">Pseudolycoriella hygida</name>
    <dbReference type="NCBI Taxonomy" id="35572"/>
    <lineage>
        <taxon>Eukaryota</taxon>
        <taxon>Metazoa</taxon>
        <taxon>Ecdysozoa</taxon>
        <taxon>Arthropoda</taxon>
        <taxon>Hexapoda</taxon>
        <taxon>Insecta</taxon>
        <taxon>Pterygota</taxon>
        <taxon>Neoptera</taxon>
        <taxon>Endopterygota</taxon>
        <taxon>Diptera</taxon>
        <taxon>Nematocera</taxon>
        <taxon>Sciaroidea</taxon>
        <taxon>Sciaridae</taxon>
        <taxon>Pseudolycoriella</taxon>
    </lineage>
</organism>
<keyword evidence="6" id="KW-1185">Reference proteome</keyword>
<comment type="caution">
    <text evidence="5">The sequence shown here is derived from an EMBL/GenBank/DDBJ whole genome shotgun (WGS) entry which is preliminary data.</text>
</comment>
<dbReference type="Gene3D" id="3.40.50.620">
    <property type="entry name" value="HUPs"/>
    <property type="match status" value="1"/>
</dbReference>
<dbReference type="Proteomes" id="UP001151699">
    <property type="component" value="Chromosome C"/>
</dbReference>
<sequence length="591" mass="67031">MCGIFCFLTRNPTQPDESKLTERTKCLLHNRGPDLQLEHQVECNNFVGQFSGFVLWQQGTTATTQPMVKDDHVFLFNGDVYSSGSLIPKLPTQSDTDWLFGKIIECIDEPSFFDLMKEIRGPYSFIYFNGKTKRLYFARDSLGRQTLLIGSHQNSIYITSVASKEFGVHSFMEVPPIGIFCLKFGENDFHIGLNTWQDMSVSDHFADQMKSVEELLGCRISLEGNLEPSWMTIVDNQSVDFSFKCLLDDYNDKTPLEILTQVSNIKEISSGCDELIRLLTRSVKQRVQATPSLCKNCIKVKISGDSNQLVCCNHPKIGILFSGGIDCTIIALLADRFIDKTEDIDLINVSFEKIIREPKQKVGNINYETPDRLTSRQTLNELMELCPERKWNLIEVDATRSELKDALAERISDLCYPLNSVLDESLGAALWFAASSKGKVNSVNYESPCRVLLIGSGADELFGGYTRHRNAFTRSINSDSWTNLDNELSLDWTRLPSRNLARDDRIIGDHSVTARSPYVEESVAFFVRNLKSHQKCFHRLPEGIGDKLLLRLCGFRMGLRNVCWLKKRALQFGSRVADRKQNAKDISEALR</sequence>
<dbReference type="Pfam" id="PF13537">
    <property type="entry name" value="GATase_7"/>
    <property type="match status" value="1"/>
</dbReference>
<dbReference type="PANTHER" id="PTHR45937:SF1">
    <property type="entry name" value="ASPARAGINE SYNTHETASE DOMAIN-CONTAINING PROTEIN 1"/>
    <property type="match status" value="1"/>
</dbReference>
<accession>A0A9Q0RXN0</accession>
<evidence type="ECO:0000256" key="2">
    <source>
        <dbReference type="ARBA" id="ARBA00022888"/>
    </source>
</evidence>
<dbReference type="PROSITE" id="PS51278">
    <property type="entry name" value="GATASE_TYPE_2"/>
    <property type="match status" value="1"/>
</dbReference>
<dbReference type="GO" id="GO:0006529">
    <property type="term" value="P:asparagine biosynthetic process"/>
    <property type="evidence" value="ECO:0007669"/>
    <property type="project" value="UniProtKB-KW"/>
</dbReference>
<keyword evidence="3" id="KW-0315">Glutamine amidotransferase</keyword>
<dbReference type="InterPro" id="IPR001962">
    <property type="entry name" value="Asn_synthase"/>
</dbReference>
<name>A0A9Q0RXN0_9DIPT</name>
<dbReference type="SUPFAM" id="SSF56235">
    <property type="entry name" value="N-terminal nucleophile aminohydrolases (Ntn hydrolases)"/>
    <property type="match status" value="1"/>
</dbReference>
<reference evidence="5" key="1">
    <citation type="submission" date="2022-07" db="EMBL/GenBank/DDBJ databases">
        <authorList>
            <person name="Trinca V."/>
            <person name="Uliana J.V.C."/>
            <person name="Torres T.T."/>
            <person name="Ward R.J."/>
            <person name="Monesi N."/>
        </authorList>
    </citation>
    <scope>NUCLEOTIDE SEQUENCE</scope>
    <source>
        <strain evidence="5">HSMRA1968</strain>
        <tissue evidence="5">Whole embryos</tissue>
    </source>
</reference>
<dbReference type="CDD" id="cd01991">
    <property type="entry name" value="Asn_synthase_B_C"/>
    <property type="match status" value="1"/>
</dbReference>